<evidence type="ECO:0000256" key="6">
    <source>
        <dbReference type="ARBA" id="ARBA00023239"/>
    </source>
</evidence>
<dbReference type="PROSITE" id="PS01029">
    <property type="entry name" value="DEHYDROQUINASE_II"/>
    <property type="match status" value="1"/>
</dbReference>
<dbReference type="SUPFAM" id="SSF52304">
    <property type="entry name" value="Type II 3-dehydroquinate dehydratase"/>
    <property type="match status" value="1"/>
</dbReference>
<evidence type="ECO:0000256" key="9">
    <source>
        <dbReference type="PIRSR" id="PIRSR001399-2"/>
    </source>
</evidence>
<feature type="active site" description="Proton acceptor" evidence="7 8">
    <location>
        <position position="22"/>
    </location>
</feature>
<evidence type="ECO:0000313" key="11">
    <source>
        <dbReference type="EMBL" id="QMS84936.1"/>
    </source>
</evidence>
<keyword evidence="6 7" id="KW-0456">Lyase</keyword>
<dbReference type="Proteomes" id="UP000514720">
    <property type="component" value="Chromosome"/>
</dbReference>
<dbReference type="NCBIfam" id="NF003807">
    <property type="entry name" value="PRK05395.1-4"/>
    <property type="match status" value="1"/>
</dbReference>
<dbReference type="PANTHER" id="PTHR21272">
    <property type="entry name" value="CATABOLIC 3-DEHYDROQUINASE"/>
    <property type="match status" value="1"/>
</dbReference>
<evidence type="ECO:0000256" key="2">
    <source>
        <dbReference type="ARBA" id="ARBA00004902"/>
    </source>
</evidence>
<dbReference type="InterPro" id="IPR018509">
    <property type="entry name" value="DHquinase_II_CS"/>
</dbReference>
<dbReference type="CDD" id="cd00466">
    <property type="entry name" value="DHQase_II"/>
    <property type="match status" value="1"/>
</dbReference>
<comment type="similarity">
    <text evidence="3 7">Belongs to the type-II 3-dehydroquinase family.</text>
</comment>
<dbReference type="GO" id="GO:0019631">
    <property type="term" value="P:quinate catabolic process"/>
    <property type="evidence" value="ECO:0007669"/>
    <property type="project" value="TreeGrafter"/>
</dbReference>
<evidence type="ECO:0000256" key="5">
    <source>
        <dbReference type="ARBA" id="ARBA00012060"/>
    </source>
</evidence>
<organism evidence="11 12">
    <name type="scientific">Candidatus Xianfuyuplasma coldseepsis</name>
    <dbReference type="NCBI Taxonomy" id="2782163"/>
    <lineage>
        <taxon>Bacteria</taxon>
        <taxon>Bacillati</taxon>
        <taxon>Mycoplasmatota</taxon>
        <taxon>Mollicutes</taxon>
        <taxon>Candidatus Izemoplasmatales</taxon>
        <taxon>Candidatus Izemoplasmataceae</taxon>
        <taxon>Candidatus Xianfuyuplasma</taxon>
    </lineage>
</organism>
<evidence type="ECO:0000256" key="7">
    <source>
        <dbReference type="HAMAP-Rule" id="MF_00169"/>
    </source>
</evidence>
<gene>
    <name evidence="7 11" type="primary">aroQ</name>
    <name evidence="11" type="ORF">G4Z02_03925</name>
</gene>
<keyword evidence="12" id="KW-1185">Reference proteome</keyword>
<feature type="binding site" evidence="7 9">
    <location>
        <position position="73"/>
    </location>
    <ligand>
        <name>substrate</name>
    </ligand>
</feature>
<dbReference type="HAMAP" id="MF_00169">
    <property type="entry name" value="AroQ"/>
    <property type="match status" value="1"/>
</dbReference>
<evidence type="ECO:0000256" key="3">
    <source>
        <dbReference type="ARBA" id="ARBA00011037"/>
    </source>
</evidence>
<dbReference type="Gene3D" id="3.40.50.9100">
    <property type="entry name" value="Dehydroquinase, class II"/>
    <property type="match status" value="1"/>
</dbReference>
<sequence length="145" mass="16420">MNILILNGPNLNMLGIREPEVYGSKTYQDLESYLHSFEDNYPVTIDVKQSNLEGLLIDILHYANDHYDGVLFNAGAFTHYSYALYDAIKSITIPVVEVHLSDITTREEFRKVSVIRNACVGSIMGLGFKSYEEGLKLLLKGRDEQ</sequence>
<feature type="binding site" evidence="7 9">
    <location>
        <position position="86"/>
    </location>
    <ligand>
        <name>substrate</name>
    </ligand>
</feature>
<feature type="binding site" evidence="7 9">
    <location>
        <position position="110"/>
    </location>
    <ligand>
        <name>substrate</name>
    </ligand>
</feature>
<comment type="pathway">
    <text evidence="2 7">Metabolic intermediate biosynthesis; chorismate biosynthesis; chorismate from D-erythrose 4-phosphate and phosphoenolpyruvate: step 3/7.</text>
</comment>
<dbReference type="AlphaFoldDB" id="A0A7L7KRW2"/>
<dbReference type="GO" id="GO:0009423">
    <property type="term" value="P:chorismate biosynthetic process"/>
    <property type="evidence" value="ECO:0007669"/>
    <property type="project" value="UniProtKB-UniRule"/>
</dbReference>
<keyword evidence="7" id="KW-0028">Amino-acid biosynthesis</keyword>
<dbReference type="EMBL" id="CP048914">
    <property type="protein sequence ID" value="QMS84936.1"/>
    <property type="molecule type" value="Genomic_DNA"/>
</dbReference>
<dbReference type="PANTHER" id="PTHR21272:SF3">
    <property type="entry name" value="CATABOLIC 3-DEHYDROQUINASE"/>
    <property type="match status" value="1"/>
</dbReference>
<dbReference type="NCBIfam" id="TIGR01088">
    <property type="entry name" value="aroQ"/>
    <property type="match status" value="1"/>
</dbReference>
<evidence type="ECO:0000256" key="10">
    <source>
        <dbReference type="PIRSR" id="PIRSR001399-3"/>
    </source>
</evidence>
<evidence type="ECO:0000313" key="12">
    <source>
        <dbReference type="Proteomes" id="UP000514720"/>
    </source>
</evidence>
<dbReference type="Pfam" id="PF01220">
    <property type="entry name" value="DHquinase_II"/>
    <property type="match status" value="1"/>
</dbReference>
<dbReference type="PIRSF" id="PIRSF001399">
    <property type="entry name" value="DHquinase_II"/>
    <property type="match status" value="1"/>
</dbReference>
<dbReference type="InterPro" id="IPR036441">
    <property type="entry name" value="DHquinase_II_sf"/>
</dbReference>
<feature type="binding site" evidence="7 9">
    <location>
        <begin position="100"/>
        <end position="101"/>
    </location>
    <ligand>
        <name>substrate</name>
    </ligand>
</feature>
<accession>A0A7L7KRW2</accession>
<feature type="active site" description="Proton donor" evidence="7 8">
    <location>
        <position position="99"/>
    </location>
</feature>
<dbReference type="EC" id="4.2.1.10" evidence="5 7"/>
<feature type="site" description="Transition state stabilizer" evidence="7 10">
    <location>
        <position position="17"/>
    </location>
</feature>
<dbReference type="RefSeq" id="WP_258878559.1">
    <property type="nucleotide sequence ID" value="NZ_CP048914.1"/>
</dbReference>
<dbReference type="UniPathway" id="UPA00053">
    <property type="reaction ID" value="UER00086"/>
</dbReference>
<protein>
    <recommendedName>
        <fullName evidence="5 7">3-dehydroquinate dehydratase</fullName>
        <shortName evidence="7">3-dehydroquinase</shortName>
        <ecNumber evidence="5 7">4.2.1.10</ecNumber>
    </recommendedName>
    <alternativeName>
        <fullName evidence="7">Type II DHQase</fullName>
    </alternativeName>
</protein>
<dbReference type="GO" id="GO:0003855">
    <property type="term" value="F:3-dehydroquinate dehydratase activity"/>
    <property type="evidence" value="ECO:0007669"/>
    <property type="project" value="UniProtKB-UniRule"/>
</dbReference>
<dbReference type="GO" id="GO:0008652">
    <property type="term" value="P:amino acid biosynthetic process"/>
    <property type="evidence" value="ECO:0007669"/>
    <property type="project" value="UniProtKB-KW"/>
</dbReference>
<dbReference type="InterPro" id="IPR001874">
    <property type="entry name" value="DHquinase_II"/>
</dbReference>
<evidence type="ECO:0000256" key="4">
    <source>
        <dbReference type="ARBA" id="ARBA00011193"/>
    </source>
</evidence>
<keyword evidence="7" id="KW-0057">Aromatic amino acid biosynthesis</keyword>
<comment type="function">
    <text evidence="7">Catalyzes a trans-dehydration via an enolate intermediate.</text>
</comment>
<comment type="catalytic activity">
    <reaction evidence="1 7">
        <text>3-dehydroquinate = 3-dehydroshikimate + H2O</text>
        <dbReference type="Rhea" id="RHEA:21096"/>
        <dbReference type="ChEBI" id="CHEBI:15377"/>
        <dbReference type="ChEBI" id="CHEBI:16630"/>
        <dbReference type="ChEBI" id="CHEBI:32364"/>
        <dbReference type="EC" id="4.2.1.10"/>
    </reaction>
</comment>
<feature type="binding site" evidence="7 9">
    <location>
        <position position="79"/>
    </location>
    <ligand>
        <name>substrate</name>
    </ligand>
</feature>
<proteinExistence type="inferred from homology"/>
<evidence type="ECO:0000256" key="1">
    <source>
        <dbReference type="ARBA" id="ARBA00001864"/>
    </source>
</evidence>
<dbReference type="GO" id="GO:0009073">
    <property type="term" value="P:aromatic amino acid family biosynthetic process"/>
    <property type="evidence" value="ECO:0007669"/>
    <property type="project" value="UniProtKB-KW"/>
</dbReference>
<dbReference type="KEGG" id="xcl:G4Z02_03925"/>
<name>A0A7L7KRW2_9MOLU</name>
<dbReference type="NCBIfam" id="NF003805">
    <property type="entry name" value="PRK05395.1-2"/>
    <property type="match status" value="1"/>
</dbReference>
<comment type="subunit">
    <text evidence="4 7">Homododecamer.</text>
</comment>
<evidence type="ECO:0000256" key="8">
    <source>
        <dbReference type="PIRSR" id="PIRSR001399-1"/>
    </source>
</evidence>
<reference evidence="11 12" key="1">
    <citation type="submission" date="2020-02" db="EMBL/GenBank/DDBJ databases">
        <authorList>
            <person name="Zheng R.K."/>
            <person name="Sun C.M."/>
        </authorList>
    </citation>
    <scope>NUCLEOTIDE SEQUENCE [LARGE SCALE GENOMIC DNA]</scope>
    <source>
        <strain evidence="12">zrk13</strain>
    </source>
</reference>